<comment type="similarity">
    <text evidence="4">Belongs to the adenylate kinase family.</text>
</comment>
<dbReference type="GO" id="GO:0005524">
    <property type="term" value="F:ATP binding"/>
    <property type="evidence" value="ECO:0007669"/>
    <property type="project" value="InterPro"/>
</dbReference>
<reference evidence="6" key="4">
    <citation type="submission" date="2025-08" db="UniProtKB">
        <authorList>
            <consortium name="Ensembl"/>
        </authorList>
    </citation>
    <scope>IDENTIFICATION</scope>
</reference>
<dbReference type="InterPro" id="IPR000850">
    <property type="entry name" value="Adenylat/UMP-CMP_kin"/>
</dbReference>
<dbReference type="Proteomes" id="UP000314986">
    <property type="component" value="Unassembled WGS sequence"/>
</dbReference>
<dbReference type="PRINTS" id="PR00094">
    <property type="entry name" value="ADENYLTKNASE"/>
</dbReference>
<evidence type="ECO:0000256" key="3">
    <source>
        <dbReference type="ARBA" id="ARBA00022777"/>
    </source>
</evidence>
<keyword evidence="3 4" id="KW-0418">Kinase</keyword>
<keyword evidence="7" id="KW-1185">Reference proteome</keyword>
<dbReference type="GeneTree" id="ENSGT00740000115564"/>
<sequence length="280" mass="32551">NEQIAKRREQLLEERLERKKQKQVRKSDESDISDEDEDDEDDNIELLLAEEFAEEEEELEEEDEDEHDATDRLQTEIGEKFEADEEKIESVKLSEGSAIQPVQDLHKRIYSVLHRKYIYFFSNKQTRDKFIANPFKYLSQSKPKPVVPFKIAVLGPPKSGKSTVARRLANEYGLQRISAGEAVRTVLVTQKKTFLALQINKHLKKGLTVPDELVVQCIEVLLMDILCNTRGYVLDGYPVTRRQVELLEARNIIPFKIIELQVDLREILKRGILSRKSPYR</sequence>
<evidence type="ECO:0000256" key="4">
    <source>
        <dbReference type="RuleBase" id="RU003330"/>
    </source>
</evidence>
<reference evidence="7" key="3">
    <citation type="journal article" date="2014" name="Nature">
        <title>Elephant shark genome provides unique insights into gnathostome evolution.</title>
        <authorList>
            <consortium name="International Elephant Shark Genome Sequencing Consortium"/>
            <person name="Venkatesh B."/>
            <person name="Lee A.P."/>
            <person name="Ravi V."/>
            <person name="Maurya A.K."/>
            <person name="Lian M.M."/>
            <person name="Swann J.B."/>
            <person name="Ohta Y."/>
            <person name="Flajnik M.F."/>
            <person name="Sutoh Y."/>
            <person name="Kasahara M."/>
            <person name="Hoon S."/>
            <person name="Gangu V."/>
            <person name="Roy S.W."/>
            <person name="Irimia M."/>
            <person name="Korzh V."/>
            <person name="Kondrychyn I."/>
            <person name="Lim Z.W."/>
            <person name="Tay B.H."/>
            <person name="Tohari S."/>
            <person name="Kong K.W."/>
            <person name="Ho S."/>
            <person name="Lorente-Galdos B."/>
            <person name="Quilez J."/>
            <person name="Marques-Bonet T."/>
            <person name="Raney B.J."/>
            <person name="Ingham P.W."/>
            <person name="Tay A."/>
            <person name="Hillier L.W."/>
            <person name="Minx P."/>
            <person name="Boehm T."/>
            <person name="Wilson R.K."/>
            <person name="Brenner S."/>
            <person name="Warren W.C."/>
        </authorList>
    </citation>
    <scope>NUCLEOTIDE SEQUENCE [LARGE SCALE GENOMIC DNA]</scope>
</reference>
<dbReference type="Pfam" id="PF00406">
    <property type="entry name" value="ADK"/>
    <property type="match status" value="1"/>
</dbReference>
<keyword evidence="1 4" id="KW-0808">Transferase</keyword>
<evidence type="ECO:0000313" key="7">
    <source>
        <dbReference type="Proteomes" id="UP000314986"/>
    </source>
</evidence>
<name>A0A4W3JUK8_CALMI</name>
<dbReference type="CDD" id="cd01428">
    <property type="entry name" value="ADK"/>
    <property type="match status" value="1"/>
</dbReference>
<evidence type="ECO:0000256" key="1">
    <source>
        <dbReference type="ARBA" id="ARBA00022679"/>
    </source>
</evidence>
<dbReference type="SUPFAM" id="SSF52540">
    <property type="entry name" value="P-loop containing nucleoside triphosphate hydrolases"/>
    <property type="match status" value="1"/>
</dbReference>
<evidence type="ECO:0000256" key="5">
    <source>
        <dbReference type="SAM" id="MobiDB-lite"/>
    </source>
</evidence>
<keyword evidence="2" id="KW-0547">Nucleotide-binding</keyword>
<proteinExistence type="inferred from homology"/>
<reference evidence="6" key="5">
    <citation type="submission" date="2025-09" db="UniProtKB">
        <authorList>
            <consortium name="Ensembl"/>
        </authorList>
    </citation>
    <scope>IDENTIFICATION</scope>
</reference>
<dbReference type="AlphaFoldDB" id="A0A4W3JUK8"/>
<feature type="region of interest" description="Disordered" evidence="5">
    <location>
        <begin position="18"/>
        <end position="44"/>
    </location>
</feature>
<dbReference type="InterPro" id="IPR027417">
    <property type="entry name" value="P-loop_NTPase"/>
</dbReference>
<dbReference type="GO" id="GO:0019205">
    <property type="term" value="F:nucleobase-containing compound kinase activity"/>
    <property type="evidence" value="ECO:0007669"/>
    <property type="project" value="InterPro"/>
</dbReference>
<organism evidence="6 7">
    <name type="scientific">Callorhinchus milii</name>
    <name type="common">Ghost shark</name>
    <dbReference type="NCBI Taxonomy" id="7868"/>
    <lineage>
        <taxon>Eukaryota</taxon>
        <taxon>Metazoa</taxon>
        <taxon>Chordata</taxon>
        <taxon>Craniata</taxon>
        <taxon>Vertebrata</taxon>
        <taxon>Chondrichthyes</taxon>
        <taxon>Holocephali</taxon>
        <taxon>Chimaeriformes</taxon>
        <taxon>Callorhinchidae</taxon>
        <taxon>Callorhinchus</taxon>
    </lineage>
</organism>
<feature type="compositionally biased region" description="Acidic residues" evidence="5">
    <location>
        <begin position="30"/>
        <end position="44"/>
    </location>
</feature>
<dbReference type="GO" id="GO:0006139">
    <property type="term" value="P:nucleobase-containing compound metabolic process"/>
    <property type="evidence" value="ECO:0007669"/>
    <property type="project" value="InterPro"/>
</dbReference>
<accession>A0A4W3JUK8</accession>
<reference evidence="7" key="2">
    <citation type="journal article" date="2007" name="PLoS Biol.">
        <title>Survey sequencing and comparative analysis of the elephant shark (Callorhinchus milii) genome.</title>
        <authorList>
            <person name="Venkatesh B."/>
            <person name="Kirkness E.F."/>
            <person name="Loh Y.H."/>
            <person name="Halpern A.L."/>
            <person name="Lee A.P."/>
            <person name="Johnson J."/>
            <person name="Dandona N."/>
            <person name="Viswanathan L.D."/>
            <person name="Tay A."/>
            <person name="Venter J.C."/>
            <person name="Strausberg R.L."/>
            <person name="Brenner S."/>
        </authorList>
    </citation>
    <scope>NUCLEOTIDE SEQUENCE [LARGE SCALE GENOMIC DNA]</scope>
</reference>
<dbReference type="Ensembl" id="ENSCMIT00000036127.1">
    <property type="protein sequence ID" value="ENSCMIP00000035600.1"/>
    <property type="gene ID" value="ENSCMIG00000015061.1"/>
</dbReference>
<protein>
    <submittedName>
        <fullName evidence="6">Uncharacterized protein</fullName>
    </submittedName>
</protein>
<evidence type="ECO:0000313" key="6">
    <source>
        <dbReference type="Ensembl" id="ENSCMIP00000035600.1"/>
    </source>
</evidence>
<reference evidence="7" key="1">
    <citation type="journal article" date="2006" name="Science">
        <title>Ancient noncoding elements conserved in the human genome.</title>
        <authorList>
            <person name="Venkatesh B."/>
            <person name="Kirkness E.F."/>
            <person name="Loh Y.H."/>
            <person name="Halpern A.L."/>
            <person name="Lee A.P."/>
            <person name="Johnson J."/>
            <person name="Dandona N."/>
            <person name="Viswanathan L.D."/>
            <person name="Tay A."/>
            <person name="Venter J.C."/>
            <person name="Strausberg R.L."/>
            <person name="Brenner S."/>
        </authorList>
    </citation>
    <scope>NUCLEOTIDE SEQUENCE [LARGE SCALE GENOMIC DNA]</scope>
</reference>
<dbReference type="PANTHER" id="PTHR23359">
    <property type="entry name" value="NUCLEOTIDE KINASE"/>
    <property type="match status" value="1"/>
</dbReference>
<evidence type="ECO:0000256" key="2">
    <source>
        <dbReference type="ARBA" id="ARBA00022741"/>
    </source>
</evidence>
<dbReference type="Gene3D" id="3.40.50.300">
    <property type="entry name" value="P-loop containing nucleotide triphosphate hydrolases"/>
    <property type="match status" value="1"/>
</dbReference>